<keyword evidence="3" id="KW-1185">Reference proteome</keyword>
<proteinExistence type="predicted"/>
<evidence type="ECO:0000256" key="1">
    <source>
        <dbReference type="SAM" id="MobiDB-lite"/>
    </source>
</evidence>
<feature type="compositionally biased region" description="Low complexity" evidence="1">
    <location>
        <begin position="86"/>
        <end position="105"/>
    </location>
</feature>
<reference evidence="2 3" key="1">
    <citation type="submission" date="2014-03" db="EMBL/GenBank/DDBJ databases">
        <title>Genomics of Bifidobacteria.</title>
        <authorList>
            <person name="Ventura M."/>
            <person name="Milani C."/>
            <person name="Lugli G.A."/>
        </authorList>
    </citation>
    <scope>NUCLEOTIDE SEQUENCE [LARGE SCALE GENOMIC DNA]</scope>
    <source>
        <strain evidence="2 3">LMG 10510</strain>
    </source>
</reference>
<name>A0A087AF27_9BIFI</name>
<evidence type="ECO:0000313" key="3">
    <source>
        <dbReference type="Proteomes" id="UP000028995"/>
    </source>
</evidence>
<protein>
    <submittedName>
        <fullName evidence="2">Uncharacterized protein</fullName>
    </submittedName>
</protein>
<gene>
    <name evidence="2" type="ORF">BCHO_0795</name>
</gene>
<dbReference type="AlphaFoldDB" id="A0A087AF27"/>
<organism evidence="2 3">
    <name type="scientific">Bifidobacterium choerinum</name>
    <dbReference type="NCBI Taxonomy" id="35760"/>
    <lineage>
        <taxon>Bacteria</taxon>
        <taxon>Bacillati</taxon>
        <taxon>Actinomycetota</taxon>
        <taxon>Actinomycetes</taxon>
        <taxon>Bifidobacteriales</taxon>
        <taxon>Bifidobacteriaceae</taxon>
        <taxon>Bifidobacterium</taxon>
    </lineage>
</organism>
<evidence type="ECO:0000313" key="2">
    <source>
        <dbReference type="EMBL" id="KFI57377.1"/>
    </source>
</evidence>
<accession>A0A087AF27</accession>
<feature type="region of interest" description="Disordered" evidence="1">
    <location>
        <begin position="84"/>
        <end position="111"/>
    </location>
</feature>
<feature type="region of interest" description="Disordered" evidence="1">
    <location>
        <begin position="42"/>
        <end position="62"/>
    </location>
</feature>
<dbReference type="Proteomes" id="UP000028995">
    <property type="component" value="Unassembled WGS sequence"/>
</dbReference>
<dbReference type="EMBL" id="JGYU01000005">
    <property type="protein sequence ID" value="KFI57377.1"/>
    <property type="molecule type" value="Genomic_DNA"/>
</dbReference>
<dbReference type="eggNOG" id="ENOG5030MK9">
    <property type="taxonomic scope" value="Bacteria"/>
</dbReference>
<sequence length="142" mass="15475">MTELAKEVRLAASYGELSETLQQRIEVVMRFFLALGEGVDTPAEEEPRMKVPPAVPEAPEARVNDDVSIFGMGRGRGYDQTVRALSASHSARSSMSSSPHDSFSRTPSMVARPAAQSARPSLYPFPCFLTTHSASRMEALSE</sequence>
<comment type="caution">
    <text evidence="2">The sequence shown here is derived from an EMBL/GenBank/DDBJ whole genome shotgun (WGS) entry which is preliminary data.</text>
</comment>